<dbReference type="AlphaFoldDB" id="A0A507FLR4"/>
<dbReference type="STRING" id="246404.A0A507FLR4"/>
<keyword evidence="3" id="KW-1003">Cell membrane</keyword>
<accession>A0A507FLR4</accession>
<reference evidence="10 11" key="1">
    <citation type="journal article" date="2019" name="Sci. Rep.">
        <title>Comparative genomics of chytrid fungi reveal insights into the obligate biotrophic and pathogenic lifestyle of Synchytrium endobioticum.</title>
        <authorList>
            <person name="van de Vossenberg B.T.L.H."/>
            <person name="Warris S."/>
            <person name="Nguyen H.D.T."/>
            <person name="van Gent-Pelzer M.P.E."/>
            <person name="Joly D.L."/>
            <person name="van de Geest H.C."/>
            <person name="Bonants P.J.M."/>
            <person name="Smith D.S."/>
            <person name="Levesque C.A."/>
            <person name="van der Lee T.A.J."/>
        </authorList>
    </citation>
    <scope>NUCLEOTIDE SEQUENCE [LARGE SCALE GENOMIC DNA]</scope>
    <source>
        <strain evidence="10 11">CBS 675.73</strain>
    </source>
</reference>
<evidence type="ECO:0000256" key="2">
    <source>
        <dbReference type="ARBA" id="ARBA00022448"/>
    </source>
</evidence>
<feature type="compositionally biased region" description="Polar residues" evidence="8">
    <location>
        <begin position="22"/>
        <end position="39"/>
    </location>
</feature>
<evidence type="ECO:0000256" key="6">
    <source>
        <dbReference type="ARBA" id="ARBA00023065"/>
    </source>
</evidence>
<evidence type="ECO:0008006" key="12">
    <source>
        <dbReference type="Google" id="ProtNLM"/>
    </source>
</evidence>
<keyword evidence="11" id="KW-1185">Reference proteome</keyword>
<evidence type="ECO:0000256" key="7">
    <source>
        <dbReference type="ARBA" id="ARBA00023136"/>
    </source>
</evidence>
<comment type="subcellular location">
    <subcellularLocation>
        <location evidence="1">Cell membrane</location>
        <topology evidence="1">Multi-pass membrane protein</topology>
    </subcellularLocation>
</comment>
<keyword evidence="4 9" id="KW-0812">Transmembrane</keyword>
<dbReference type="PANTHER" id="PTHR33281:SF19">
    <property type="entry name" value="VOLTAGE-DEPENDENT ANION CHANNEL-FORMING PROTEIN YNEE"/>
    <property type="match status" value="1"/>
</dbReference>
<evidence type="ECO:0000313" key="11">
    <source>
        <dbReference type="Proteomes" id="UP000320333"/>
    </source>
</evidence>
<evidence type="ECO:0000256" key="3">
    <source>
        <dbReference type="ARBA" id="ARBA00022475"/>
    </source>
</evidence>
<dbReference type="OrthoDB" id="1368at2759"/>
<gene>
    <name evidence="10" type="ORF">CcCBS67573_g01368</name>
</gene>
<feature type="region of interest" description="Disordered" evidence="8">
    <location>
        <begin position="1"/>
        <end position="49"/>
    </location>
</feature>
<proteinExistence type="predicted"/>
<keyword evidence="6" id="KW-0406">Ion transport</keyword>
<organism evidence="10 11">
    <name type="scientific">Chytriomyces confervae</name>
    <dbReference type="NCBI Taxonomy" id="246404"/>
    <lineage>
        <taxon>Eukaryota</taxon>
        <taxon>Fungi</taxon>
        <taxon>Fungi incertae sedis</taxon>
        <taxon>Chytridiomycota</taxon>
        <taxon>Chytridiomycota incertae sedis</taxon>
        <taxon>Chytridiomycetes</taxon>
        <taxon>Chytridiales</taxon>
        <taxon>Chytriomycetaceae</taxon>
        <taxon>Chytriomyces</taxon>
    </lineage>
</organism>
<dbReference type="InterPro" id="IPR044669">
    <property type="entry name" value="YneE/VCCN1/2-like"/>
</dbReference>
<comment type="caution">
    <text evidence="10">The sequence shown here is derived from an EMBL/GenBank/DDBJ whole genome shotgun (WGS) entry which is preliminary data.</text>
</comment>
<feature type="transmembrane region" description="Helical" evidence="9">
    <location>
        <begin position="117"/>
        <end position="140"/>
    </location>
</feature>
<evidence type="ECO:0000256" key="1">
    <source>
        <dbReference type="ARBA" id="ARBA00004651"/>
    </source>
</evidence>
<evidence type="ECO:0000256" key="9">
    <source>
        <dbReference type="SAM" id="Phobius"/>
    </source>
</evidence>
<dbReference type="GO" id="GO:0005254">
    <property type="term" value="F:chloride channel activity"/>
    <property type="evidence" value="ECO:0007669"/>
    <property type="project" value="InterPro"/>
</dbReference>
<dbReference type="PANTHER" id="PTHR33281">
    <property type="entry name" value="UPF0187 PROTEIN YNEE"/>
    <property type="match status" value="1"/>
</dbReference>
<protein>
    <recommendedName>
        <fullName evidence="12">Bestrophin</fullName>
    </recommendedName>
</protein>
<keyword evidence="5 9" id="KW-1133">Transmembrane helix</keyword>
<name>A0A507FLR4_9FUNG</name>
<sequence>MQTDANKPAPASMPSRPGTGFTEASSESLPSTYAGTEQAGTPIPMVNIGPRRSTTFARSATDDTIATFASRPSTTQTTYTTASDYSSVTKVKQRAAHAISNKHSGHWMDLVRPKVTVLPAIALRLLFVTVWSAAVSVFYLVPQVAFLKAAALPNNMILTTVLGVSISLLLGFRTNTAYDRFWEGRRLWGTIRFHSLNMSRLIYVFGKESTSDESLTKAQALQVLSAVSVAVKHRLRNEMERNYIDLGAIVHVQALGNAIETNNLTSDLCSYVHGYLISTGMSIAPVWASLSMLQDAVSALERIHDTPIPQAYGIHMKQCVTIYLLSLPFQIVGMLAWFTIPVVLLSAFVMTGLLEISQKIENPFGYDVVDLDTDVYCEEISRDLGSMASREDSGSTLGWNKAFSMESEKVDRLKKHNK</sequence>
<dbReference type="GO" id="GO:0005886">
    <property type="term" value="C:plasma membrane"/>
    <property type="evidence" value="ECO:0007669"/>
    <property type="project" value="UniProtKB-SubCell"/>
</dbReference>
<evidence type="ECO:0000256" key="8">
    <source>
        <dbReference type="SAM" id="MobiDB-lite"/>
    </source>
</evidence>
<evidence type="ECO:0000313" key="10">
    <source>
        <dbReference type="EMBL" id="TPX77371.1"/>
    </source>
</evidence>
<evidence type="ECO:0000256" key="4">
    <source>
        <dbReference type="ARBA" id="ARBA00022692"/>
    </source>
</evidence>
<keyword evidence="2" id="KW-0813">Transport</keyword>
<evidence type="ECO:0000256" key="5">
    <source>
        <dbReference type="ARBA" id="ARBA00022989"/>
    </source>
</evidence>
<dbReference type="EMBL" id="QEAP01000022">
    <property type="protein sequence ID" value="TPX77371.1"/>
    <property type="molecule type" value="Genomic_DNA"/>
</dbReference>
<feature type="transmembrane region" description="Helical" evidence="9">
    <location>
        <begin position="152"/>
        <end position="172"/>
    </location>
</feature>
<dbReference type="Proteomes" id="UP000320333">
    <property type="component" value="Unassembled WGS sequence"/>
</dbReference>
<feature type="transmembrane region" description="Helical" evidence="9">
    <location>
        <begin position="331"/>
        <end position="354"/>
    </location>
</feature>
<keyword evidence="7 9" id="KW-0472">Membrane</keyword>
<dbReference type="Pfam" id="PF25539">
    <property type="entry name" value="Bestrophin_2"/>
    <property type="match status" value="1"/>
</dbReference>